<dbReference type="RefSeq" id="XP_060281914.1">
    <property type="nucleotide sequence ID" value="XM_060422055.1"/>
</dbReference>
<feature type="compositionally biased region" description="Polar residues" evidence="1">
    <location>
        <begin position="140"/>
        <end position="153"/>
    </location>
</feature>
<evidence type="ECO:0000256" key="1">
    <source>
        <dbReference type="SAM" id="MobiDB-lite"/>
    </source>
</evidence>
<dbReference type="AlphaFoldDB" id="A0AAJ0FEL5"/>
<evidence type="ECO:0000313" key="3">
    <source>
        <dbReference type="Proteomes" id="UP001244011"/>
    </source>
</evidence>
<reference evidence="2" key="1">
    <citation type="submission" date="2023-06" db="EMBL/GenBank/DDBJ databases">
        <title>Genome-scale phylogeny and comparative genomics of the fungal order Sordariales.</title>
        <authorList>
            <consortium name="Lawrence Berkeley National Laboratory"/>
            <person name="Hensen N."/>
            <person name="Bonometti L."/>
            <person name="Westerberg I."/>
            <person name="Brannstrom I.O."/>
            <person name="Guillou S."/>
            <person name="Cros-Aarteil S."/>
            <person name="Calhoun S."/>
            <person name="Haridas S."/>
            <person name="Kuo A."/>
            <person name="Mondo S."/>
            <person name="Pangilinan J."/>
            <person name="Riley R."/>
            <person name="Labutti K."/>
            <person name="Andreopoulos B."/>
            <person name="Lipzen A."/>
            <person name="Chen C."/>
            <person name="Yanf M."/>
            <person name="Daum C."/>
            <person name="Ng V."/>
            <person name="Clum A."/>
            <person name="Steindorff A."/>
            <person name="Ohm R."/>
            <person name="Martin F."/>
            <person name="Silar P."/>
            <person name="Natvig D."/>
            <person name="Lalanne C."/>
            <person name="Gautier V."/>
            <person name="Ament-Velasquez S.L."/>
            <person name="Kruys A."/>
            <person name="Hutchinson M.I."/>
            <person name="Powell A.J."/>
            <person name="Barry K."/>
            <person name="Miller A.N."/>
            <person name="Grigoriev I.V."/>
            <person name="Debuchy R."/>
            <person name="Gladieux P."/>
            <person name="Thoren M.H."/>
            <person name="Johannesson H."/>
        </authorList>
    </citation>
    <scope>NUCLEOTIDE SEQUENCE</scope>
    <source>
        <strain evidence="2">8032-3</strain>
    </source>
</reference>
<sequence length="440" mass="49469">MVLVGNPPVPPTLDRSASSDLLPSLSDLGILETREAARQRATSTRGQPQLNITVRGGVSLRRSNGEKGVGSDCSSSIFTNPAFNFCPPLSSPKDCERTCLPSSPKTTFRLPSFSELAAGIAPAEPEWSRDQRSLQRRSSCESTCSAPSLTGTLSSISSPVSSPRSPLDGQFAFHMPQQQLPVPLPQYGAKFQLSSASEYLLAQANGFDTRNRRHSALAGKTSPPWQSSQATPFRHPRYSPQLARAPSPQHHHHHQQQQQQQAYRSRHHSLSEEALRRSGDRGAVCKRSPKTPHINKEYTLEQNLWIIYNHVDLKKPWKEVEDEFGCYFGIKVKRTDGGLQSTYYRWNEECPVIDEDGLLEYGEGDSFNKWDVKTHKAKVRGHGKISLIDRYASEVVEAGFSWILPQDMVKARQLAERRRPYREAYERRKKARLTQLMDCS</sequence>
<protein>
    <submittedName>
        <fullName evidence="2">Uncharacterized protein</fullName>
    </submittedName>
</protein>
<keyword evidence="3" id="KW-1185">Reference proteome</keyword>
<dbReference type="EMBL" id="MU839014">
    <property type="protein sequence ID" value="KAK1765701.1"/>
    <property type="molecule type" value="Genomic_DNA"/>
</dbReference>
<feature type="compositionally biased region" description="Basic and acidic residues" evidence="1">
    <location>
        <begin position="269"/>
        <end position="280"/>
    </location>
</feature>
<gene>
    <name evidence="2" type="ORF">QBC33DRAFT_131799</name>
</gene>
<accession>A0AAJ0FEL5</accession>
<name>A0AAJ0FEL5_9PEZI</name>
<feature type="region of interest" description="Disordered" evidence="1">
    <location>
        <begin position="1"/>
        <end position="20"/>
    </location>
</feature>
<organism evidence="2 3">
    <name type="scientific">Phialemonium atrogriseum</name>
    <dbReference type="NCBI Taxonomy" id="1093897"/>
    <lineage>
        <taxon>Eukaryota</taxon>
        <taxon>Fungi</taxon>
        <taxon>Dikarya</taxon>
        <taxon>Ascomycota</taxon>
        <taxon>Pezizomycotina</taxon>
        <taxon>Sordariomycetes</taxon>
        <taxon>Sordariomycetidae</taxon>
        <taxon>Cephalothecales</taxon>
        <taxon>Cephalothecaceae</taxon>
        <taxon>Phialemonium</taxon>
    </lineage>
</organism>
<feature type="compositionally biased region" description="Low complexity" evidence="1">
    <location>
        <begin position="154"/>
        <end position="166"/>
    </location>
</feature>
<comment type="caution">
    <text evidence="2">The sequence shown here is derived from an EMBL/GenBank/DDBJ whole genome shotgun (WGS) entry which is preliminary data.</text>
</comment>
<feature type="region of interest" description="Disordered" evidence="1">
    <location>
        <begin position="214"/>
        <end position="290"/>
    </location>
</feature>
<proteinExistence type="predicted"/>
<dbReference type="Proteomes" id="UP001244011">
    <property type="component" value="Unassembled WGS sequence"/>
</dbReference>
<dbReference type="GeneID" id="85305242"/>
<evidence type="ECO:0000313" key="2">
    <source>
        <dbReference type="EMBL" id="KAK1765701.1"/>
    </source>
</evidence>
<feature type="region of interest" description="Disordered" evidence="1">
    <location>
        <begin position="124"/>
        <end position="170"/>
    </location>
</feature>